<evidence type="ECO:0000313" key="2">
    <source>
        <dbReference type="Proteomes" id="UP000034487"/>
    </source>
</evidence>
<gene>
    <name evidence="1" type="ORF">UX60_C0011G0023</name>
</gene>
<organism evidence="1 2">
    <name type="scientific">Berkelbacteria bacterium GW2011_GWA2_46_7</name>
    <dbReference type="NCBI Taxonomy" id="1618335"/>
    <lineage>
        <taxon>Bacteria</taxon>
        <taxon>Candidatus Berkelbacteria</taxon>
    </lineage>
</organism>
<reference evidence="1 2" key="1">
    <citation type="journal article" date="2015" name="Nature">
        <title>rRNA introns, odd ribosomes, and small enigmatic genomes across a large radiation of phyla.</title>
        <authorList>
            <person name="Brown C.T."/>
            <person name="Hug L.A."/>
            <person name="Thomas B.C."/>
            <person name="Sharon I."/>
            <person name="Castelle C.J."/>
            <person name="Singh A."/>
            <person name="Wilkins M.J."/>
            <person name="Williams K.H."/>
            <person name="Banfield J.F."/>
        </authorList>
    </citation>
    <scope>NUCLEOTIDE SEQUENCE [LARGE SCALE GENOMIC DNA]</scope>
</reference>
<dbReference type="EMBL" id="LCMV01000011">
    <property type="protein sequence ID" value="KKU44093.1"/>
    <property type="molecule type" value="Genomic_DNA"/>
</dbReference>
<proteinExistence type="predicted"/>
<sequence length="118" mass="13818">MRIRRYHLPKQSQNFFFRISCLKNQIHRQIQDQVSSVPAQKIANLREGAAKEGWGEECAAPERVKSQNKRRLRWRAEAALPYQFSSKYFRAMARISHHEKPTLTGGFLVKLDKLATYT</sequence>
<dbReference type="Proteomes" id="UP000034487">
    <property type="component" value="Unassembled WGS sequence"/>
</dbReference>
<name>A0A0G1SQ26_9BACT</name>
<comment type="caution">
    <text evidence="1">The sequence shown here is derived from an EMBL/GenBank/DDBJ whole genome shotgun (WGS) entry which is preliminary data.</text>
</comment>
<accession>A0A0G1SQ26</accession>
<dbReference type="AlphaFoldDB" id="A0A0G1SQ26"/>
<evidence type="ECO:0000313" key="1">
    <source>
        <dbReference type="EMBL" id="KKU44093.1"/>
    </source>
</evidence>
<protein>
    <submittedName>
        <fullName evidence="1">Uncharacterized protein</fullName>
    </submittedName>
</protein>